<evidence type="ECO:0000256" key="2">
    <source>
        <dbReference type="ARBA" id="ARBA00004906"/>
    </source>
</evidence>
<keyword evidence="6" id="KW-0479">Metal-binding</keyword>
<keyword evidence="10" id="KW-1133">Transmembrane helix</keyword>
<dbReference type="Pfam" id="PF04757">
    <property type="entry name" value="Pex2_Pex12"/>
    <property type="match status" value="1"/>
</dbReference>
<keyword evidence="8" id="KW-0862">Zinc</keyword>
<dbReference type="InterPro" id="IPR017375">
    <property type="entry name" value="PEX12"/>
</dbReference>
<comment type="similarity">
    <text evidence="3">Belongs to the pex2/pex10/pex12 family.</text>
</comment>
<dbReference type="VEuPathDB" id="AmoebaDB:NF0063980"/>
<dbReference type="GO" id="GO:0008270">
    <property type="term" value="F:zinc ion binding"/>
    <property type="evidence" value="ECO:0007669"/>
    <property type="project" value="UniProtKB-KW"/>
</dbReference>
<dbReference type="SUPFAM" id="SSF57850">
    <property type="entry name" value="RING/U-box"/>
    <property type="match status" value="1"/>
</dbReference>
<comment type="subcellular location">
    <subcellularLocation>
        <location evidence="1">Peroxisome membrane</location>
        <topology evidence="1">Multi-pass membrane protein</topology>
    </subcellularLocation>
</comment>
<dbReference type="CDD" id="cd16451">
    <property type="entry name" value="mRING_PEX12"/>
    <property type="match status" value="1"/>
</dbReference>
<feature type="region of interest" description="Disordered" evidence="14">
    <location>
        <begin position="1"/>
        <end position="21"/>
    </location>
</feature>
<comment type="pathway">
    <text evidence="2">Protein modification; protein ubiquitination.</text>
</comment>
<evidence type="ECO:0000256" key="8">
    <source>
        <dbReference type="ARBA" id="ARBA00022833"/>
    </source>
</evidence>
<organism evidence="16 17">
    <name type="scientific">Naegleria fowleri</name>
    <name type="common">Brain eating amoeba</name>
    <dbReference type="NCBI Taxonomy" id="5763"/>
    <lineage>
        <taxon>Eukaryota</taxon>
        <taxon>Discoba</taxon>
        <taxon>Heterolobosea</taxon>
        <taxon>Tetramitia</taxon>
        <taxon>Eutetramitia</taxon>
        <taxon>Vahlkampfiidae</taxon>
        <taxon>Naegleria</taxon>
    </lineage>
</organism>
<keyword evidence="9" id="KW-0653">Protein transport</keyword>
<dbReference type="VEuPathDB" id="AmoebaDB:FDP41_003520"/>
<comment type="caution">
    <text evidence="16">The sequence shown here is derived from an EMBL/GenBank/DDBJ whole genome shotgun (WGS) entry which is preliminary data.</text>
</comment>
<evidence type="ECO:0000256" key="11">
    <source>
        <dbReference type="ARBA" id="ARBA00023136"/>
    </source>
</evidence>
<keyword evidence="12" id="KW-0576">Peroxisome</keyword>
<dbReference type="InterPro" id="IPR001841">
    <property type="entry name" value="Znf_RING"/>
</dbReference>
<dbReference type="GO" id="GO:1990429">
    <property type="term" value="C:peroxisomal importomer complex"/>
    <property type="evidence" value="ECO:0007669"/>
    <property type="project" value="TreeGrafter"/>
</dbReference>
<evidence type="ECO:0000256" key="4">
    <source>
        <dbReference type="ARBA" id="ARBA00022448"/>
    </source>
</evidence>
<keyword evidence="17" id="KW-1185">Reference proteome</keyword>
<reference evidence="16 17" key="1">
    <citation type="journal article" date="2019" name="Sci. Rep.">
        <title>Nanopore sequencing improves the draft genome of the human pathogenic amoeba Naegleria fowleri.</title>
        <authorList>
            <person name="Liechti N."/>
            <person name="Schurch N."/>
            <person name="Bruggmann R."/>
            <person name="Wittwer M."/>
        </authorList>
    </citation>
    <scope>NUCLEOTIDE SEQUENCE [LARGE SCALE GENOMIC DNA]</scope>
    <source>
        <strain evidence="16 17">ATCC 30894</strain>
    </source>
</reference>
<dbReference type="GeneID" id="68110738"/>
<dbReference type="RefSeq" id="XP_044562241.1">
    <property type="nucleotide sequence ID" value="XM_044706834.1"/>
</dbReference>
<dbReference type="AlphaFoldDB" id="A0A6A5BUC0"/>
<evidence type="ECO:0000256" key="7">
    <source>
        <dbReference type="ARBA" id="ARBA00022771"/>
    </source>
</evidence>
<dbReference type="InterPro" id="IPR006845">
    <property type="entry name" value="Pex_N"/>
</dbReference>
<dbReference type="InterPro" id="IPR013083">
    <property type="entry name" value="Znf_RING/FYVE/PHD"/>
</dbReference>
<dbReference type="SMART" id="SM00184">
    <property type="entry name" value="RING"/>
    <property type="match status" value="1"/>
</dbReference>
<evidence type="ECO:0000256" key="14">
    <source>
        <dbReference type="SAM" id="MobiDB-lite"/>
    </source>
</evidence>
<sequence length="395" mass="46054">MSFLSSQYQPSNGDQSSSNRNQSLSVFQPTFFEIMTAQRMISGLKSALRYVLVMAAQRNFRYLHFVSYYDEYFAMLQTMIERHFLYNFDSSFAEHLFGLKRIDSKQFTVSEMNQHQGKTSFLTNKQRNESLLCLVLIPYLKDKLENYYIDLKRDDILSSSEGIDNDSLVVPYETPSASNRSNSNTWKIIKRYFVKLWPYISTIYEGSHFVFMFLYLLKSNFKYHNPFMYLIGLCLKRTSPNEHLQHMKLMYTKRNNLVNSFKQRGGIIFGSLLGYIVNILYSLSDYSTHLLLAIAFLFKFFEWYFSNESSLVPKGNIVIPSPPEQPERAVGGLEVPTNPRHCPICKKERRNSTLLTVSGFVFCYKCIQSHLQTHQKCPITHIACTSSHLVKIFEN</sequence>
<evidence type="ECO:0000256" key="6">
    <source>
        <dbReference type="ARBA" id="ARBA00022723"/>
    </source>
</evidence>
<evidence type="ECO:0000313" key="16">
    <source>
        <dbReference type="EMBL" id="KAF0977528.1"/>
    </source>
</evidence>
<dbReference type="PANTHER" id="PTHR12888:SF0">
    <property type="entry name" value="PEROXISOME ASSEMBLY PROTEIN 12"/>
    <property type="match status" value="1"/>
</dbReference>
<proteinExistence type="inferred from homology"/>
<evidence type="ECO:0000256" key="12">
    <source>
        <dbReference type="ARBA" id="ARBA00023140"/>
    </source>
</evidence>
<dbReference type="PANTHER" id="PTHR12888">
    <property type="entry name" value="PEROXISOME ASSEMBLY PROTEIN 12 PEROXIN-12"/>
    <property type="match status" value="1"/>
</dbReference>
<dbReference type="VEuPathDB" id="AmoebaDB:NfTy_070820"/>
<dbReference type="GO" id="GO:0005778">
    <property type="term" value="C:peroxisomal membrane"/>
    <property type="evidence" value="ECO:0007669"/>
    <property type="project" value="UniProtKB-SubCell"/>
</dbReference>
<keyword evidence="7" id="KW-0863">Zinc-finger</keyword>
<dbReference type="EMBL" id="VFQX01000034">
    <property type="protein sequence ID" value="KAF0977528.1"/>
    <property type="molecule type" value="Genomic_DNA"/>
</dbReference>
<evidence type="ECO:0000256" key="1">
    <source>
        <dbReference type="ARBA" id="ARBA00004585"/>
    </source>
</evidence>
<dbReference type="GO" id="GO:0006513">
    <property type="term" value="P:protein monoubiquitination"/>
    <property type="evidence" value="ECO:0007669"/>
    <property type="project" value="TreeGrafter"/>
</dbReference>
<evidence type="ECO:0000256" key="9">
    <source>
        <dbReference type="ARBA" id="ARBA00022927"/>
    </source>
</evidence>
<dbReference type="PIRSF" id="PIRSF038074">
    <property type="entry name" value="Peroxisome_assembly_p12"/>
    <property type="match status" value="1"/>
</dbReference>
<keyword evidence="4" id="KW-0813">Transport</keyword>
<evidence type="ECO:0000256" key="10">
    <source>
        <dbReference type="ARBA" id="ARBA00022989"/>
    </source>
</evidence>
<feature type="domain" description="RING-type" evidence="15">
    <location>
        <begin position="342"/>
        <end position="380"/>
    </location>
</feature>
<dbReference type="GO" id="GO:0016558">
    <property type="term" value="P:protein import into peroxisome matrix"/>
    <property type="evidence" value="ECO:0007669"/>
    <property type="project" value="InterPro"/>
</dbReference>
<dbReference type="GO" id="GO:0004842">
    <property type="term" value="F:ubiquitin-protein transferase activity"/>
    <property type="evidence" value="ECO:0007669"/>
    <property type="project" value="TreeGrafter"/>
</dbReference>
<keyword evidence="11" id="KW-0472">Membrane</keyword>
<protein>
    <recommendedName>
        <fullName evidence="13">Peroxin-12</fullName>
    </recommendedName>
</protein>
<evidence type="ECO:0000256" key="13">
    <source>
        <dbReference type="ARBA" id="ARBA00029692"/>
    </source>
</evidence>
<dbReference type="Gene3D" id="3.30.40.10">
    <property type="entry name" value="Zinc/RING finger domain, C3HC4 (zinc finger)"/>
    <property type="match status" value="1"/>
</dbReference>
<evidence type="ECO:0000256" key="5">
    <source>
        <dbReference type="ARBA" id="ARBA00022692"/>
    </source>
</evidence>
<keyword evidence="5" id="KW-0812">Transmembrane</keyword>
<accession>A0A6A5BUC0</accession>
<evidence type="ECO:0000313" key="17">
    <source>
        <dbReference type="Proteomes" id="UP000444721"/>
    </source>
</evidence>
<gene>
    <name evidence="16" type="ORF">FDP41_003520</name>
</gene>
<dbReference type="Proteomes" id="UP000444721">
    <property type="component" value="Unassembled WGS sequence"/>
</dbReference>
<dbReference type="OrthoDB" id="107372at2759"/>
<name>A0A6A5BUC0_NAEFO</name>
<evidence type="ECO:0000259" key="15">
    <source>
        <dbReference type="SMART" id="SM00184"/>
    </source>
</evidence>
<dbReference type="OMA" id="QHYLARC"/>
<evidence type="ECO:0000256" key="3">
    <source>
        <dbReference type="ARBA" id="ARBA00008704"/>
    </source>
</evidence>